<name>A0AAN9M3C9_CANGL</name>
<accession>A0AAN9M3C9</accession>
<keyword evidence="1" id="KW-1133">Transmembrane helix</keyword>
<comment type="caution">
    <text evidence="2">The sequence shown here is derived from an EMBL/GenBank/DDBJ whole genome shotgun (WGS) entry which is preliminary data.</text>
</comment>
<feature type="transmembrane region" description="Helical" evidence="1">
    <location>
        <begin position="20"/>
        <end position="42"/>
    </location>
</feature>
<protein>
    <submittedName>
        <fullName evidence="2">Uncharacterized protein</fullName>
    </submittedName>
</protein>
<organism evidence="2 3">
    <name type="scientific">Canavalia gladiata</name>
    <name type="common">Sword bean</name>
    <name type="synonym">Dolichos gladiatus</name>
    <dbReference type="NCBI Taxonomy" id="3824"/>
    <lineage>
        <taxon>Eukaryota</taxon>
        <taxon>Viridiplantae</taxon>
        <taxon>Streptophyta</taxon>
        <taxon>Embryophyta</taxon>
        <taxon>Tracheophyta</taxon>
        <taxon>Spermatophyta</taxon>
        <taxon>Magnoliopsida</taxon>
        <taxon>eudicotyledons</taxon>
        <taxon>Gunneridae</taxon>
        <taxon>Pentapetalae</taxon>
        <taxon>rosids</taxon>
        <taxon>fabids</taxon>
        <taxon>Fabales</taxon>
        <taxon>Fabaceae</taxon>
        <taxon>Papilionoideae</taxon>
        <taxon>50 kb inversion clade</taxon>
        <taxon>NPAAA clade</taxon>
        <taxon>indigoferoid/millettioid clade</taxon>
        <taxon>Phaseoleae</taxon>
        <taxon>Canavalia</taxon>
    </lineage>
</organism>
<keyword evidence="3" id="KW-1185">Reference proteome</keyword>
<keyword evidence="1" id="KW-0812">Transmembrane</keyword>
<reference evidence="2 3" key="1">
    <citation type="submission" date="2024-01" db="EMBL/GenBank/DDBJ databases">
        <title>The genomes of 5 underutilized Papilionoideae crops provide insights into root nodulation and disease resistanc.</title>
        <authorList>
            <person name="Jiang F."/>
        </authorList>
    </citation>
    <scope>NUCLEOTIDE SEQUENCE [LARGE SCALE GENOMIC DNA]</scope>
    <source>
        <strain evidence="2">LVBAO_FW01</strain>
        <tissue evidence="2">Leaves</tissue>
    </source>
</reference>
<gene>
    <name evidence="2" type="ORF">VNO77_14298</name>
</gene>
<evidence type="ECO:0000256" key="1">
    <source>
        <dbReference type="SAM" id="Phobius"/>
    </source>
</evidence>
<evidence type="ECO:0000313" key="3">
    <source>
        <dbReference type="Proteomes" id="UP001367508"/>
    </source>
</evidence>
<dbReference type="AlphaFoldDB" id="A0AAN9M3C9"/>
<keyword evidence="1" id="KW-0472">Membrane</keyword>
<dbReference type="EMBL" id="JAYMYQ010000003">
    <property type="protein sequence ID" value="KAK7344557.1"/>
    <property type="molecule type" value="Genomic_DNA"/>
</dbReference>
<evidence type="ECO:0000313" key="2">
    <source>
        <dbReference type="EMBL" id="KAK7344557.1"/>
    </source>
</evidence>
<sequence>MLPSELNPESRTMALLFDVMIGRTMALLFDVVIGLNLLRILIYNEFLFEIDYPKIRKHPNRDMSVVELNDIDDDLSNNVTNHDVHSNIDDHAINDGQEVGHANVGFP</sequence>
<dbReference type="Proteomes" id="UP001367508">
    <property type="component" value="Unassembled WGS sequence"/>
</dbReference>
<proteinExistence type="predicted"/>